<dbReference type="SUPFAM" id="SSF103473">
    <property type="entry name" value="MFS general substrate transporter"/>
    <property type="match status" value="1"/>
</dbReference>
<evidence type="ECO:0000259" key="8">
    <source>
        <dbReference type="PROSITE" id="PS50850"/>
    </source>
</evidence>
<dbReference type="GO" id="GO:0005886">
    <property type="term" value="C:plasma membrane"/>
    <property type="evidence" value="ECO:0007669"/>
    <property type="project" value="UniProtKB-SubCell"/>
</dbReference>
<feature type="transmembrane region" description="Helical" evidence="7">
    <location>
        <begin position="94"/>
        <end position="114"/>
    </location>
</feature>
<evidence type="ECO:0000256" key="1">
    <source>
        <dbReference type="ARBA" id="ARBA00004651"/>
    </source>
</evidence>
<feature type="domain" description="Major facilitator superfamily (MFS) profile" evidence="8">
    <location>
        <begin position="28"/>
        <end position="417"/>
    </location>
</feature>
<keyword evidence="6 7" id="KW-0472">Membrane</keyword>
<keyword evidence="5 7" id="KW-1133">Transmembrane helix</keyword>
<feature type="transmembrane region" description="Helical" evidence="7">
    <location>
        <begin position="228"/>
        <end position="251"/>
    </location>
</feature>
<keyword evidence="2" id="KW-0813">Transport</keyword>
<dbReference type="GO" id="GO:0022857">
    <property type="term" value="F:transmembrane transporter activity"/>
    <property type="evidence" value="ECO:0007669"/>
    <property type="project" value="InterPro"/>
</dbReference>
<comment type="subcellular location">
    <subcellularLocation>
        <location evidence="1">Cell membrane</location>
        <topology evidence="1">Multi-pass membrane protein</topology>
    </subcellularLocation>
</comment>
<dbReference type="PROSITE" id="PS50850">
    <property type="entry name" value="MFS"/>
    <property type="match status" value="1"/>
</dbReference>
<evidence type="ECO:0000313" key="9">
    <source>
        <dbReference type="EMBL" id="OIQ86171.1"/>
    </source>
</evidence>
<feature type="transmembrane region" description="Helical" evidence="7">
    <location>
        <begin position="61"/>
        <end position="82"/>
    </location>
</feature>
<accession>A0A1J5R8Y9</accession>
<name>A0A1J5R8Y9_9ZZZZ</name>
<feature type="transmembrane region" description="Helical" evidence="7">
    <location>
        <begin position="302"/>
        <end position="319"/>
    </location>
</feature>
<evidence type="ECO:0000256" key="2">
    <source>
        <dbReference type="ARBA" id="ARBA00022448"/>
    </source>
</evidence>
<dbReference type="Pfam" id="PF05977">
    <property type="entry name" value="MFS_3"/>
    <property type="match status" value="1"/>
</dbReference>
<feature type="transmembrane region" description="Helical" evidence="7">
    <location>
        <begin position="179"/>
        <end position="207"/>
    </location>
</feature>
<dbReference type="InterPro" id="IPR036259">
    <property type="entry name" value="MFS_trans_sf"/>
</dbReference>
<evidence type="ECO:0000256" key="3">
    <source>
        <dbReference type="ARBA" id="ARBA00022475"/>
    </source>
</evidence>
<evidence type="ECO:0000256" key="7">
    <source>
        <dbReference type="SAM" id="Phobius"/>
    </source>
</evidence>
<dbReference type="AlphaFoldDB" id="A0A1J5R8Y9"/>
<comment type="caution">
    <text evidence="9">The sequence shown here is derived from an EMBL/GenBank/DDBJ whole genome shotgun (WGS) entry which is preliminary data.</text>
</comment>
<reference evidence="9" key="1">
    <citation type="submission" date="2016-10" db="EMBL/GenBank/DDBJ databases">
        <title>Sequence of Gallionella enrichment culture.</title>
        <authorList>
            <person name="Poehlein A."/>
            <person name="Muehling M."/>
            <person name="Daniel R."/>
        </authorList>
    </citation>
    <scope>NUCLEOTIDE SEQUENCE</scope>
</reference>
<keyword evidence="4 7" id="KW-0812">Transmembrane</keyword>
<dbReference type="InterPro" id="IPR020846">
    <property type="entry name" value="MFS_dom"/>
</dbReference>
<dbReference type="Gene3D" id="1.20.1250.20">
    <property type="entry name" value="MFS general substrate transporter like domains"/>
    <property type="match status" value="1"/>
</dbReference>
<feature type="transmembrane region" description="Helical" evidence="7">
    <location>
        <begin position="360"/>
        <end position="380"/>
    </location>
</feature>
<sequence>MTESVRPPGAVSPPRRGREVLRALRVRNFGLFWTGQLVSGTGTWMQTVAMAWLVLQISRSPLTLATVTTLQFLPMLLFTLPAGALADRVNKRTLLLGAQGLAMAQALALGILVATGTPRVWQLAVLAMTLGVSNAFNNPAQQAFVPEMVGPDLVPDAVALNSAQFNTGRMVGSALGGIAVAYLGVAAVFFVNAASFALTLGALLAMRPGELHAPTGRRPSRRGAIREGLRYAAGVPDVLFVLAALAVVGTLGFNWQVVAPLIARDVLSLGAVGFGALMGAFGAGALAAALSLVALRGGSERRIVIAAAVIAGVLVLLGWSHSYPLSIAAMAVGGAAATVFTTTSNTRLQQLVPDRLRGRVMSVFVLLMGGSTPVGTYLLGHVATLTSVPAAIVVFGVATGVGLAATLIYQRLAEHRRASAGPPDDTPTTARTVIDA</sequence>
<dbReference type="EMBL" id="MLJW01000496">
    <property type="protein sequence ID" value="OIQ86171.1"/>
    <property type="molecule type" value="Genomic_DNA"/>
</dbReference>
<feature type="transmembrane region" description="Helical" evidence="7">
    <location>
        <begin position="271"/>
        <end position="295"/>
    </location>
</feature>
<feature type="transmembrane region" description="Helical" evidence="7">
    <location>
        <begin position="325"/>
        <end position="348"/>
    </location>
</feature>
<evidence type="ECO:0000256" key="6">
    <source>
        <dbReference type="ARBA" id="ARBA00023136"/>
    </source>
</evidence>
<feature type="transmembrane region" description="Helical" evidence="7">
    <location>
        <begin position="31"/>
        <end position="55"/>
    </location>
</feature>
<dbReference type="CDD" id="cd06173">
    <property type="entry name" value="MFS_MefA_like"/>
    <property type="match status" value="1"/>
</dbReference>
<protein>
    <submittedName>
        <fullName evidence="9">Enterobactin exporter EntS</fullName>
    </submittedName>
</protein>
<evidence type="ECO:0000256" key="5">
    <source>
        <dbReference type="ARBA" id="ARBA00022989"/>
    </source>
</evidence>
<dbReference type="InterPro" id="IPR010290">
    <property type="entry name" value="TM_effector"/>
</dbReference>
<keyword evidence="3" id="KW-1003">Cell membrane</keyword>
<dbReference type="PANTHER" id="PTHR23513:SF11">
    <property type="entry name" value="STAPHYLOFERRIN A TRANSPORTER"/>
    <property type="match status" value="1"/>
</dbReference>
<organism evidence="9">
    <name type="scientific">mine drainage metagenome</name>
    <dbReference type="NCBI Taxonomy" id="410659"/>
    <lineage>
        <taxon>unclassified sequences</taxon>
        <taxon>metagenomes</taxon>
        <taxon>ecological metagenomes</taxon>
    </lineage>
</organism>
<feature type="transmembrane region" description="Helical" evidence="7">
    <location>
        <begin position="386"/>
        <end position="409"/>
    </location>
</feature>
<evidence type="ECO:0000256" key="4">
    <source>
        <dbReference type="ARBA" id="ARBA00022692"/>
    </source>
</evidence>
<dbReference type="PANTHER" id="PTHR23513">
    <property type="entry name" value="INTEGRAL MEMBRANE EFFLUX PROTEIN-RELATED"/>
    <property type="match status" value="1"/>
</dbReference>
<proteinExistence type="predicted"/>
<gene>
    <name evidence="9" type="ORF">GALL_319790</name>
</gene>